<sequence>STEKSVLSVGILTLTCRILKCKMQIQSLLILFSLGLYPLITRPTRTTRTSATLIDHIFTNIHENDVLSGLVITDMSDHLPVFTVVHRTTVTTQSESVVVTRLKNQEAVNSFKTDLMEQNWEEVYVEDVNMAYGKFLNIVTSLYEKNCQLLYKVDKNKSAEEPWITTGIQKACRKKISCIKTF</sequence>
<dbReference type="PANTHER" id="PTHR33776:SF4">
    <property type="entry name" value="ENDONUCLEASE_EXONUCLEASE_PHOSPHATASE DOMAIN-CONTAINING PROTEIN"/>
    <property type="match status" value="1"/>
</dbReference>
<protein>
    <recommendedName>
        <fullName evidence="2">Helentron 4 helitron-like transposon replicase/helicase/endonuclease</fullName>
    </recommendedName>
</protein>
<dbReference type="AlphaFoldDB" id="A0A1A8IF59"/>
<reference evidence="1" key="2">
    <citation type="submission" date="2016-06" db="EMBL/GenBank/DDBJ databases">
        <title>The genome of a short-lived fish provides insights into sex chromosome evolution and the genetic control of aging.</title>
        <authorList>
            <person name="Reichwald K."/>
            <person name="Felder M."/>
            <person name="Petzold A."/>
            <person name="Koch P."/>
            <person name="Groth M."/>
            <person name="Platzer M."/>
        </authorList>
    </citation>
    <scope>NUCLEOTIDE SEQUENCE</scope>
    <source>
        <tissue evidence="1">Brain</tissue>
    </source>
</reference>
<proteinExistence type="predicted"/>
<feature type="non-terminal residue" evidence="1">
    <location>
        <position position="182"/>
    </location>
</feature>
<name>A0A1A8IF59_NOTKU</name>
<evidence type="ECO:0008006" key="2">
    <source>
        <dbReference type="Google" id="ProtNLM"/>
    </source>
</evidence>
<accession>A0A1A8IF59</accession>
<organism evidence="1">
    <name type="scientific">Nothobranchius kuhntae</name>
    <name type="common">Beira killifish</name>
    <dbReference type="NCBI Taxonomy" id="321403"/>
    <lineage>
        <taxon>Eukaryota</taxon>
        <taxon>Metazoa</taxon>
        <taxon>Chordata</taxon>
        <taxon>Craniata</taxon>
        <taxon>Vertebrata</taxon>
        <taxon>Euteleostomi</taxon>
        <taxon>Actinopterygii</taxon>
        <taxon>Neopterygii</taxon>
        <taxon>Teleostei</taxon>
        <taxon>Neoteleostei</taxon>
        <taxon>Acanthomorphata</taxon>
        <taxon>Ovalentaria</taxon>
        <taxon>Atherinomorphae</taxon>
        <taxon>Cyprinodontiformes</taxon>
        <taxon>Nothobranchiidae</taxon>
        <taxon>Nothobranchius</taxon>
    </lineage>
</organism>
<dbReference type="PANTHER" id="PTHR33776">
    <property type="entry name" value="ENDO/EXONUCLEASE/PHOSPHATASE DOMAIN-CONTAINING PROTEIN"/>
    <property type="match status" value="1"/>
</dbReference>
<gene>
    <name evidence="1" type="primary">Nfu_g_1_025374</name>
</gene>
<evidence type="ECO:0000313" key="1">
    <source>
        <dbReference type="EMBL" id="SBQ95564.1"/>
    </source>
</evidence>
<feature type="non-terminal residue" evidence="1">
    <location>
        <position position="1"/>
    </location>
</feature>
<dbReference type="EMBL" id="HAED01009352">
    <property type="protein sequence ID" value="SBQ95564.1"/>
    <property type="molecule type" value="Transcribed_RNA"/>
</dbReference>
<reference evidence="1" key="1">
    <citation type="submission" date="2016-05" db="EMBL/GenBank/DDBJ databases">
        <authorList>
            <person name="Lavstsen T."/>
            <person name="Jespersen J.S."/>
        </authorList>
    </citation>
    <scope>NUCLEOTIDE SEQUENCE</scope>
    <source>
        <tissue evidence="1">Brain</tissue>
    </source>
</reference>